<dbReference type="Gene3D" id="1.25.40.10">
    <property type="entry name" value="Tetratricopeptide repeat domain"/>
    <property type="match status" value="3"/>
</dbReference>
<feature type="domain" description="DYW" evidence="3">
    <location>
        <begin position="458"/>
        <end position="550"/>
    </location>
</feature>
<dbReference type="Proteomes" id="UP001515500">
    <property type="component" value="Chromosome 8"/>
</dbReference>
<dbReference type="GeneID" id="120266622"/>
<dbReference type="FunFam" id="1.25.40.10:FF:000242">
    <property type="entry name" value="Pentatricopeptide repeat-containing protein"/>
    <property type="match status" value="1"/>
</dbReference>
<protein>
    <submittedName>
        <fullName evidence="5">Pentatricopeptide repeat-containing protein At5g50990</fullName>
    </submittedName>
</protein>
<proteinExistence type="predicted"/>
<feature type="repeat" description="PPR" evidence="2">
    <location>
        <begin position="144"/>
        <end position="178"/>
    </location>
</feature>
<dbReference type="InterPro" id="IPR032867">
    <property type="entry name" value="DYW_dom"/>
</dbReference>
<dbReference type="GO" id="GO:0009451">
    <property type="term" value="P:RNA modification"/>
    <property type="evidence" value="ECO:0007669"/>
    <property type="project" value="InterPro"/>
</dbReference>
<dbReference type="RefSeq" id="XP_039130200.1">
    <property type="nucleotide sequence ID" value="XM_039274266.1"/>
</dbReference>
<dbReference type="Pfam" id="PF13041">
    <property type="entry name" value="PPR_2"/>
    <property type="match status" value="2"/>
</dbReference>
<keyword evidence="4" id="KW-1185">Reference proteome</keyword>
<evidence type="ECO:0000256" key="1">
    <source>
        <dbReference type="ARBA" id="ARBA00022737"/>
    </source>
</evidence>
<gene>
    <name evidence="5" type="primary">LOC120266622</name>
</gene>
<dbReference type="InterPro" id="IPR046960">
    <property type="entry name" value="PPR_At4g14850-like_plant"/>
</dbReference>
<name>A0AB40BRW0_DIOCR</name>
<evidence type="ECO:0000313" key="4">
    <source>
        <dbReference type="Proteomes" id="UP001515500"/>
    </source>
</evidence>
<dbReference type="InterPro" id="IPR011990">
    <property type="entry name" value="TPR-like_helical_dom_sf"/>
</dbReference>
<dbReference type="GO" id="GO:0008270">
    <property type="term" value="F:zinc ion binding"/>
    <property type="evidence" value="ECO:0007669"/>
    <property type="project" value="InterPro"/>
</dbReference>
<dbReference type="NCBIfam" id="TIGR00756">
    <property type="entry name" value="PPR"/>
    <property type="match status" value="2"/>
</dbReference>
<evidence type="ECO:0000313" key="5">
    <source>
        <dbReference type="RefSeq" id="XP_039130200.1"/>
    </source>
</evidence>
<accession>A0AB40BRW0</accession>
<evidence type="ECO:0000256" key="2">
    <source>
        <dbReference type="PROSITE-ProRule" id="PRU00708"/>
    </source>
</evidence>
<keyword evidence="1" id="KW-0677">Repeat</keyword>
<dbReference type="PANTHER" id="PTHR47926">
    <property type="entry name" value="PENTATRICOPEPTIDE REPEAT-CONTAINING PROTEIN"/>
    <property type="match status" value="1"/>
</dbReference>
<reference evidence="5" key="1">
    <citation type="submission" date="2025-08" db="UniProtKB">
        <authorList>
            <consortium name="RefSeq"/>
        </authorList>
    </citation>
    <scope>IDENTIFICATION</scope>
</reference>
<dbReference type="AlphaFoldDB" id="A0AB40BRW0"/>
<sequence>MKCLKERFFPYYCNSIIRAFLEKGSPQNALQTYKALLSSAILRPDHRTLVIVLKACSISSNLHAMMECHAKIIKAGLHYYMPLCASIFKLYLVHDHITDARHMLDVISRWDPDPVYGNLMLMGLFRNKEFDMAYHVFGKMPKRDLVSWNSMIEGCLWCSRPKVAFKLFRRMLDAGLEPDGFTFSTVFSACARVGALSHGRWAHQLMAEKQIELNHIIVSALIDMYAKCGRIEIARKIFDGIKRNNVSVWNSMITGLAIHGLGAQVFDVFSLMEKEGVAPDGITFVSILTACSHCGLVEECRQYFNAMRHNYLIEPKIEHYGAMVDTLARAGLLYEAYETIKTMAMEPDTVIWRALLSACRKHRQADLAETVIRHMAQGKQSGDYVLLSSIYSSAKQYRHAETVWRLMKEKGIRKNRGLSWVEMGSVLHQFKAGDRSHGESEAIYRVLDDLMGKAKAHGFAPVTELVTMDVLEEEKEENLQCHSEKLAVAYSVLKTSPGMEIRVSKNLRTCLDCHEWMKMVSKVLCKVILVRDRIRFHRFENGSCLCNDYW</sequence>
<dbReference type="InterPro" id="IPR046848">
    <property type="entry name" value="E_motif"/>
</dbReference>
<dbReference type="Pfam" id="PF14432">
    <property type="entry name" value="DYW_deaminase"/>
    <property type="match status" value="1"/>
</dbReference>
<organism evidence="4 5">
    <name type="scientific">Dioscorea cayennensis subsp. rotundata</name>
    <name type="common">White Guinea yam</name>
    <name type="synonym">Dioscorea rotundata</name>
    <dbReference type="NCBI Taxonomy" id="55577"/>
    <lineage>
        <taxon>Eukaryota</taxon>
        <taxon>Viridiplantae</taxon>
        <taxon>Streptophyta</taxon>
        <taxon>Embryophyta</taxon>
        <taxon>Tracheophyta</taxon>
        <taxon>Spermatophyta</taxon>
        <taxon>Magnoliopsida</taxon>
        <taxon>Liliopsida</taxon>
        <taxon>Dioscoreales</taxon>
        <taxon>Dioscoreaceae</taxon>
        <taxon>Dioscorea</taxon>
    </lineage>
</organism>
<evidence type="ECO:0000259" key="3">
    <source>
        <dbReference type="Pfam" id="PF14432"/>
    </source>
</evidence>
<dbReference type="PANTHER" id="PTHR47926:SF360">
    <property type="entry name" value="PENTATRICOPEPTIDE REPEAT-CONTAINING PROTEIN"/>
    <property type="match status" value="1"/>
</dbReference>
<dbReference type="Pfam" id="PF20431">
    <property type="entry name" value="E_motif"/>
    <property type="match status" value="1"/>
</dbReference>
<feature type="repeat" description="PPR" evidence="2">
    <location>
        <begin position="245"/>
        <end position="279"/>
    </location>
</feature>
<dbReference type="GO" id="GO:0003723">
    <property type="term" value="F:RNA binding"/>
    <property type="evidence" value="ECO:0007669"/>
    <property type="project" value="InterPro"/>
</dbReference>
<dbReference type="PROSITE" id="PS51375">
    <property type="entry name" value="PPR"/>
    <property type="match status" value="2"/>
</dbReference>
<dbReference type="InterPro" id="IPR002885">
    <property type="entry name" value="PPR_rpt"/>
</dbReference>